<dbReference type="PRINTS" id="PR00080">
    <property type="entry name" value="SDRFAMILY"/>
</dbReference>
<protein>
    <submittedName>
        <fullName evidence="4">SDR family oxidoreductase</fullName>
    </submittedName>
</protein>
<keyword evidence="2" id="KW-0560">Oxidoreductase</keyword>
<dbReference type="SUPFAM" id="SSF51735">
    <property type="entry name" value="NAD(P)-binding Rossmann-fold domains"/>
    <property type="match status" value="1"/>
</dbReference>
<name>A0A3A8ADB7_9HYPH</name>
<evidence type="ECO:0000256" key="2">
    <source>
        <dbReference type="ARBA" id="ARBA00023002"/>
    </source>
</evidence>
<dbReference type="InterPro" id="IPR002347">
    <property type="entry name" value="SDR_fam"/>
</dbReference>
<proteinExistence type="inferred from homology"/>
<keyword evidence="5" id="KW-1185">Reference proteome</keyword>
<dbReference type="PANTHER" id="PTHR43008">
    <property type="entry name" value="BENZIL REDUCTASE"/>
    <property type="match status" value="1"/>
</dbReference>
<evidence type="ECO:0000313" key="5">
    <source>
        <dbReference type="Proteomes" id="UP000246132"/>
    </source>
</evidence>
<dbReference type="PRINTS" id="PR00081">
    <property type="entry name" value="GDHRDH"/>
</dbReference>
<sequence>MAEARRRIVVTGGTSGIGLELVRRLADRHDILVAGRRADTDALPVLPEGVRYVHAPLTDPEAATQAIAEAMLKAGWVKLDNLVLNAGTGFAVEGGIESAAQIRETLAVNLTASVLLARALFPWLEKAGGTLTLVGSVAHTGQGLFPAYAASKAGLHGLARALRAEWSGRVAVQIVHPGPTRTEMHAKAGHDPGRLRDIFIPADRMAAMLEGAIAARRSPVTLSFGRYWTGRAAWSGKL</sequence>
<dbReference type="EMBL" id="QFWV02000004">
    <property type="protein sequence ID" value="RKF07019.1"/>
    <property type="molecule type" value="Genomic_DNA"/>
</dbReference>
<dbReference type="Gene3D" id="3.40.50.720">
    <property type="entry name" value="NAD(P)-binding Rossmann-like Domain"/>
    <property type="match status" value="1"/>
</dbReference>
<evidence type="ECO:0000313" key="4">
    <source>
        <dbReference type="EMBL" id="RKF07019.1"/>
    </source>
</evidence>
<evidence type="ECO:0000256" key="1">
    <source>
        <dbReference type="ARBA" id="ARBA00006484"/>
    </source>
</evidence>
<dbReference type="InterPro" id="IPR036291">
    <property type="entry name" value="NAD(P)-bd_dom_sf"/>
</dbReference>
<dbReference type="Proteomes" id="UP000246132">
    <property type="component" value="Unassembled WGS sequence"/>
</dbReference>
<comment type="similarity">
    <text evidence="1 3">Belongs to the short-chain dehydrogenases/reductases (SDR) family.</text>
</comment>
<dbReference type="GO" id="GO:0050664">
    <property type="term" value="F:oxidoreductase activity, acting on NAD(P)H, oxygen as acceptor"/>
    <property type="evidence" value="ECO:0007669"/>
    <property type="project" value="TreeGrafter"/>
</dbReference>
<comment type="caution">
    <text evidence="4">The sequence shown here is derived from an EMBL/GenBank/DDBJ whole genome shotgun (WGS) entry which is preliminary data.</text>
</comment>
<dbReference type="Pfam" id="PF00106">
    <property type="entry name" value="adh_short"/>
    <property type="match status" value="1"/>
</dbReference>
<reference evidence="4 5" key="1">
    <citation type="journal article" date="2018" name="Int. J. Syst. Bacteriol.">
        <title>Oceaniradius stylonemae gen. nov., sp. nov., isolated from a red alga, Stylonema cornu-cervi.</title>
        <authorList>
            <person name="Jeong S."/>
        </authorList>
    </citation>
    <scope>NUCLEOTIDE SEQUENCE [LARGE SCALE GENOMIC DNA]</scope>
    <source>
        <strain evidence="4 5">StC1</strain>
    </source>
</reference>
<dbReference type="AlphaFoldDB" id="A0A3A8ADB7"/>
<organism evidence="4 5">
    <name type="scientific">Oceaniradius stylonematis</name>
    <dbReference type="NCBI Taxonomy" id="2184161"/>
    <lineage>
        <taxon>Bacteria</taxon>
        <taxon>Pseudomonadati</taxon>
        <taxon>Pseudomonadota</taxon>
        <taxon>Alphaproteobacteria</taxon>
        <taxon>Hyphomicrobiales</taxon>
        <taxon>Ahrensiaceae</taxon>
        <taxon>Oceaniradius</taxon>
    </lineage>
</organism>
<dbReference type="OrthoDB" id="7838357at2"/>
<dbReference type="CDD" id="cd05233">
    <property type="entry name" value="SDR_c"/>
    <property type="match status" value="1"/>
</dbReference>
<dbReference type="RefSeq" id="WP_109767830.1">
    <property type="nucleotide sequence ID" value="NZ_QFWV02000004.1"/>
</dbReference>
<accession>A0A3A8ADB7</accession>
<gene>
    <name evidence="4" type="ORF">DEM25_003845</name>
</gene>
<evidence type="ECO:0000256" key="3">
    <source>
        <dbReference type="RuleBase" id="RU000363"/>
    </source>
</evidence>
<dbReference type="PANTHER" id="PTHR43008:SF4">
    <property type="entry name" value="CHAIN DEHYDROGENASE, PUTATIVE (AFU_ORTHOLOGUE AFUA_4G08710)-RELATED"/>
    <property type="match status" value="1"/>
</dbReference>